<feature type="transmembrane region" description="Helical" evidence="10">
    <location>
        <begin position="172"/>
        <end position="195"/>
    </location>
</feature>
<dbReference type="PANTHER" id="PTHR30065">
    <property type="entry name" value="FLAGELLAR BIOSYNTHETIC PROTEIN FLIR"/>
    <property type="match status" value="1"/>
</dbReference>
<evidence type="ECO:0000313" key="12">
    <source>
        <dbReference type="Proteomes" id="UP000001968"/>
    </source>
</evidence>
<evidence type="ECO:0000256" key="10">
    <source>
        <dbReference type="RuleBase" id="RU362071"/>
    </source>
</evidence>
<dbReference type="STRING" id="335541.Swol_0867"/>
<feature type="transmembrane region" description="Helical" evidence="10">
    <location>
        <begin position="207"/>
        <end position="233"/>
    </location>
</feature>
<feature type="transmembrane region" description="Helical" evidence="10">
    <location>
        <begin position="32"/>
        <end position="50"/>
    </location>
</feature>
<evidence type="ECO:0000256" key="9">
    <source>
        <dbReference type="NCBIfam" id="TIGR01400"/>
    </source>
</evidence>
<evidence type="ECO:0000256" key="6">
    <source>
        <dbReference type="ARBA" id="ARBA00022989"/>
    </source>
</evidence>
<keyword evidence="11" id="KW-0966">Cell projection</keyword>
<sequence>MPYALESFFFLLARLSGLFITAPIFSSRMMPGRVRALIVIMLAATLAYFVPVEYSRNINTPGLFIAALAVEIFIGYTIGFVIYAVLATIQLSGQLMDMLMGFSIVNVVDPQSGTQIPLMGNFTQALALLTYLAIDGHHYLLQALAQSYAIVPVMSAHLPGGFLELLVEVGTYIFVVAVKIAAPMLVAILTSDVAMGFIARTVPQMNVFLVGLPLKIFLGLITLLLLLPIYLWVYNVLFAEFFGYLDRIILFMG</sequence>
<keyword evidence="11" id="KW-0282">Flagellum</keyword>
<evidence type="ECO:0000256" key="3">
    <source>
        <dbReference type="ARBA" id="ARBA00021717"/>
    </source>
</evidence>
<reference evidence="12" key="1">
    <citation type="journal article" date="2010" name="Environ. Microbiol.">
        <title>The genome of Syntrophomonas wolfei: new insights into syntrophic metabolism and biohydrogen production.</title>
        <authorList>
            <person name="Sieber J.R."/>
            <person name="Sims D.R."/>
            <person name="Han C."/>
            <person name="Kim E."/>
            <person name="Lykidis A."/>
            <person name="Lapidus A.L."/>
            <person name="McDonnald E."/>
            <person name="Rohlin L."/>
            <person name="Culley D.E."/>
            <person name="Gunsalus R."/>
            <person name="McInerney M.J."/>
        </authorList>
    </citation>
    <scope>NUCLEOTIDE SEQUENCE [LARGE SCALE GENOMIC DNA]</scope>
    <source>
        <strain evidence="12">DSM 2245B / Goettingen</strain>
    </source>
</reference>
<evidence type="ECO:0000256" key="2">
    <source>
        <dbReference type="ARBA" id="ARBA00009772"/>
    </source>
</evidence>
<proteinExistence type="inferred from homology"/>
<keyword evidence="8 10" id="KW-0975">Bacterial flagellum</keyword>
<dbReference type="PRINTS" id="PR00953">
    <property type="entry name" value="TYPE3IMRPROT"/>
</dbReference>
<dbReference type="NCBIfam" id="TIGR01400">
    <property type="entry name" value="fliR"/>
    <property type="match status" value="1"/>
</dbReference>
<feature type="transmembrane region" description="Helical" evidence="10">
    <location>
        <begin position="7"/>
        <end position="26"/>
    </location>
</feature>
<dbReference type="KEGG" id="swo:Swol_0867"/>
<dbReference type="Pfam" id="PF01311">
    <property type="entry name" value="Bac_export_1"/>
    <property type="match status" value="1"/>
</dbReference>
<feature type="transmembrane region" description="Helical" evidence="10">
    <location>
        <begin position="62"/>
        <end position="89"/>
    </location>
</feature>
<dbReference type="GO" id="GO:0005886">
    <property type="term" value="C:plasma membrane"/>
    <property type="evidence" value="ECO:0007669"/>
    <property type="project" value="UniProtKB-SubCell"/>
</dbReference>
<comment type="subcellular location">
    <subcellularLocation>
        <location evidence="10">Cell membrane</location>
        <topology evidence="10">Multi-pass membrane protein</topology>
    </subcellularLocation>
    <subcellularLocation>
        <location evidence="10">Bacterial flagellum basal body</location>
    </subcellularLocation>
</comment>
<protein>
    <recommendedName>
        <fullName evidence="3 9">Flagellar biosynthetic protein FliR</fullName>
    </recommendedName>
</protein>
<comment type="similarity">
    <text evidence="2 10">Belongs to the FliR/MopE/SpaR family.</text>
</comment>
<accession>Q0AYL9</accession>
<dbReference type="InterPro" id="IPR006303">
    <property type="entry name" value="FliR"/>
</dbReference>
<dbReference type="InterPro" id="IPR002010">
    <property type="entry name" value="T3SS_IM_R"/>
</dbReference>
<dbReference type="AlphaFoldDB" id="Q0AYL9"/>
<dbReference type="GO" id="GO:0009425">
    <property type="term" value="C:bacterial-type flagellum basal body"/>
    <property type="evidence" value="ECO:0007669"/>
    <property type="project" value="UniProtKB-SubCell"/>
</dbReference>
<evidence type="ECO:0000313" key="11">
    <source>
        <dbReference type="EMBL" id="ABI68185.1"/>
    </source>
</evidence>
<keyword evidence="12" id="KW-1185">Reference proteome</keyword>
<evidence type="ECO:0000256" key="8">
    <source>
        <dbReference type="ARBA" id="ARBA00023143"/>
    </source>
</evidence>
<dbReference type="HOGENOM" id="CLU_063626_2_3_9"/>
<dbReference type="RefSeq" id="WP_011640290.1">
    <property type="nucleotide sequence ID" value="NC_008346.1"/>
</dbReference>
<keyword evidence="5 10" id="KW-0812">Transmembrane</keyword>
<evidence type="ECO:0000256" key="5">
    <source>
        <dbReference type="ARBA" id="ARBA00022692"/>
    </source>
</evidence>
<keyword evidence="7 10" id="KW-0472">Membrane</keyword>
<comment type="function">
    <text evidence="1 10">Role in flagellar biosynthesis.</text>
</comment>
<name>Q0AYL9_SYNWW</name>
<dbReference type="Proteomes" id="UP000001968">
    <property type="component" value="Chromosome"/>
</dbReference>
<organism evidence="11 12">
    <name type="scientific">Syntrophomonas wolfei subsp. wolfei (strain DSM 2245B / Goettingen)</name>
    <dbReference type="NCBI Taxonomy" id="335541"/>
    <lineage>
        <taxon>Bacteria</taxon>
        <taxon>Bacillati</taxon>
        <taxon>Bacillota</taxon>
        <taxon>Clostridia</taxon>
        <taxon>Eubacteriales</taxon>
        <taxon>Syntrophomonadaceae</taxon>
        <taxon>Syntrophomonas</taxon>
    </lineage>
</organism>
<evidence type="ECO:0000256" key="4">
    <source>
        <dbReference type="ARBA" id="ARBA00022475"/>
    </source>
</evidence>
<dbReference type="PANTHER" id="PTHR30065:SF1">
    <property type="entry name" value="SURFACE PRESENTATION OF ANTIGENS PROTEIN SPAR"/>
    <property type="match status" value="1"/>
</dbReference>
<dbReference type="eggNOG" id="COG1684">
    <property type="taxonomic scope" value="Bacteria"/>
</dbReference>
<dbReference type="EMBL" id="CP000448">
    <property type="protein sequence ID" value="ABI68185.1"/>
    <property type="molecule type" value="Genomic_DNA"/>
</dbReference>
<keyword evidence="4 10" id="KW-1003">Cell membrane</keyword>
<dbReference type="GO" id="GO:0006605">
    <property type="term" value="P:protein targeting"/>
    <property type="evidence" value="ECO:0007669"/>
    <property type="project" value="UniProtKB-UniRule"/>
</dbReference>
<evidence type="ECO:0000256" key="1">
    <source>
        <dbReference type="ARBA" id="ARBA00002578"/>
    </source>
</evidence>
<keyword evidence="11" id="KW-0969">Cilium</keyword>
<dbReference type="OrthoDB" id="9807748at2"/>
<evidence type="ECO:0000256" key="7">
    <source>
        <dbReference type="ARBA" id="ARBA00023136"/>
    </source>
</evidence>
<gene>
    <name evidence="11" type="ordered locus">Swol_0867</name>
</gene>
<dbReference type="GO" id="GO:0044780">
    <property type="term" value="P:bacterial-type flagellum assembly"/>
    <property type="evidence" value="ECO:0007669"/>
    <property type="project" value="UniProtKB-UniRule"/>
</dbReference>
<keyword evidence="6 10" id="KW-1133">Transmembrane helix</keyword>